<dbReference type="GO" id="GO:0032259">
    <property type="term" value="P:methylation"/>
    <property type="evidence" value="ECO:0007669"/>
    <property type="project" value="UniProtKB-KW"/>
</dbReference>
<dbReference type="InterPro" id="IPR029063">
    <property type="entry name" value="SAM-dependent_MTases_sf"/>
</dbReference>
<dbReference type="GO" id="GO:0009307">
    <property type="term" value="P:DNA restriction-modification system"/>
    <property type="evidence" value="ECO:0007669"/>
    <property type="project" value="UniProtKB-KW"/>
</dbReference>
<keyword evidence="3 7" id="KW-0808">Transferase</keyword>
<dbReference type="CDD" id="cd00315">
    <property type="entry name" value="Cyt_C5_DNA_methylase"/>
    <property type="match status" value="1"/>
</dbReference>
<dbReference type="GO" id="GO:0003886">
    <property type="term" value="F:DNA (cytosine-5-)-methyltransferase activity"/>
    <property type="evidence" value="ECO:0007669"/>
    <property type="project" value="UniProtKB-EC"/>
</dbReference>
<evidence type="ECO:0000313" key="10">
    <source>
        <dbReference type="Proteomes" id="UP000019205"/>
    </source>
</evidence>
<reference evidence="9 10" key="2">
    <citation type="journal article" date="2009" name="PLoS ONE">
        <title>The photosynthetic apparatus and its regulation in the aerobic gammaproteobacterium Congregibacter litoralis gen. nov., sp. nov.</title>
        <authorList>
            <person name="Spring S."/>
            <person name="Lunsdorf H."/>
            <person name="Fuchs B.M."/>
            <person name="Tindall B.J."/>
        </authorList>
    </citation>
    <scope>NUCLEOTIDE SEQUENCE [LARGE SCALE GENOMIC DNA]</scope>
    <source>
        <strain evidence="9">KT71</strain>
    </source>
</reference>
<name>A4AD34_9GAMM</name>
<dbReference type="RefSeq" id="WP_023660264.1">
    <property type="nucleotide sequence ID" value="NZ_CM002299.1"/>
</dbReference>
<dbReference type="AlphaFoldDB" id="A4AD34"/>
<dbReference type="EC" id="2.1.1.37" evidence="1"/>
<comment type="catalytic activity">
    <reaction evidence="6">
        <text>a 2'-deoxycytidine in DNA + S-adenosyl-L-methionine = a 5-methyl-2'-deoxycytidine in DNA + S-adenosyl-L-homocysteine + H(+)</text>
        <dbReference type="Rhea" id="RHEA:13681"/>
        <dbReference type="Rhea" id="RHEA-COMP:11369"/>
        <dbReference type="Rhea" id="RHEA-COMP:11370"/>
        <dbReference type="ChEBI" id="CHEBI:15378"/>
        <dbReference type="ChEBI" id="CHEBI:57856"/>
        <dbReference type="ChEBI" id="CHEBI:59789"/>
        <dbReference type="ChEBI" id="CHEBI:85452"/>
        <dbReference type="ChEBI" id="CHEBI:85454"/>
        <dbReference type="EC" id="2.1.1.37"/>
    </reaction>
</comment>
<dbReference type="STRING" id="314285.KT71_08525"/>
<dbReference type="Gene3D" id="3.90.120.10">
    <property type="entry name" value="DNA Methylase, subunit A, domain 2"/>
    <property type="match status" value="1"/>
</dbReference>
<dbReference type="InterPro" id="IPR031303">
    <property type="entry name" value="C5_meth_CS"/>
</dbReference>
<comment type="caution">
    <text evidence="9">The sequence shown here is derived from an EMBL/GenBank/DDBJ whole genome shotgun (WGS) entry which is preliminary data.</text>
</comment>
<keyword evidence="5" id="KW-0680">Restriction system</keyword>
<dbReference type="InterPro" id="IPR001525">
    <property type="entry name" value="C5_MeTfrase"/>
</dbReference>
<organism evidence="9 10">
    <name type="scientific">Congregibacter litoralis KT71</name>
    <dbReference type="NCBI Taxonomy" id="314285"/>
    <lineage>
        <taxon>Bacteria</taxon>
        <taxon>Pseudomonadati</taxon>
        <taxon>Pseudomonadota</taxon>
        <taxon>Gammaproteobacteria</taxon>
        <taxon>Cellvibrionales</taxon>
        <taxon>Halieaceae</taxon>
        <taxon>Congregibacter</taxon>
    </lineage>
</organism>
<dbReference type="PROSITE" id="PS00095">
    <property type="entry name" value="C5_MTASE_2"/>
    <property type="match status" value="1"/>
</dbReference>
<keyword evidence="4 7" id="KW-0949">S-adenosyl-L-methionine</keyword>
<dbReference type="HOGENOM" id="CLU_006958_0_3_6"/>
<keyword evidence="2 7" id="KW-0489">Methyltransferase</keyword>
<evidence type="ECO:0000256" key="6">
    <source>
        <dbReference type="ARBA" id="ARBA00047422"/>
    </source>
</evidence>
<dbReference type="Pfam" id="PF00145">
    <property type="entry name" value="DNA_methylase"/>
    <property type="match status" value="2"/>
</dbReference>
<dbReference type="GO" id="GO:0044027">
    <property type="term" value="P:negative regulation of gene expression via chromosomal CpG island methylation"/>
    <property type="evidence" value="ECO:0007669"/>
    <property type="project" value="TreeGrafter"/>
</dbReference>
<evidence type="ECO:0000256" key="3">
    <source>
        <dbReference type="ARBA" id="ARBA00022679"/>
    </source>
</evidence>
<feature type="active site" evidence="7">
    <location>
        <position position="78"/>
    </location>
</feature>
<gene>
    <name evidence="9" type="ORF">KT71_08525</name>
</gene>
<dbReference type="PROSITE" id="PS51679">
    <property type="entry name" value="SAM_MT_C5"/>
    <property type="match status" value="1"/>
</dbReference>
<proteinExistence type="inferred from homology"/>
<sequence length="424" mass="47040">MKIAKSNLSFNSFFAGIGGFDLALERHGFQPQMHCEINAYCQKILKKNWPNTALEKDITTLGPASIPDANLWCGGFPCQDVSVARGSKPRHGLKGKNSGLFFPFAELIEKKKPRVLLIENVLGLLSSHNGQDFRIVLETLSSMGYSISWRVMNSRYFGSPQSRPRVFICAFHDNARAAVSTLYENAVGSKPANQRAGFLNSSECTVTGAKVAEVAYCLAATSGRHTGTDWSRTYVSYDSDVRRLTPVECEGLQGFPPGWTELSKTEAIDVADMDTPRYQALGNAVSVPVASWIGKRLKTELQRRTRPDITDPTVEFADFKASRTRHMKLSDLHMSTKANGSYLKWQSGGLVIGDDCWDIPAPQAPSQPIHKKLIDVIEKRHPETKYYLSPNAAAGILRRVNSQNRTLFEPMHSALERLIDKSSV</sequence>
<dbReference type="SUPFAM" id="SSF53335">
    <property type="entry name" value="S-adenosyl-L-methionine-dependent methyltransferases"/>
    <property type="match status" value="1"/>
</dbReference>
<dbReference type="GO" id="GO:0003677">
    <property type="term" value="F:DNA binding"/>
    <property type="evidence" value="ECO:0007669"/>
    <property type="project" value="TreeGrafter"/>
</dbReference>
<dbReference type="Gene3D" id="3.40.50.150">
    <property type="entry name" value="Vaccinia Virus protein VP39"/>
    <property type="match status" value="1"/>
</dbReference>
<dbReference type="InterPro" id="IPR050390">
    <property type="entry name" value="C5-Methyltransferase"/>
</dbReference>
<evidence type="ECO:0000256" key="1">
    <source>
        <dbReference type="ARBA" id="ARBA00011975"/>
    </source>
</evidence>
<dbReference type="PANTHER" id="PTHR10629">
    <property type="entry name" value="CYTOSINE-SPECIFIC METHYLTRANSFERASE"/>
    <property type="match status" value="1"/>
</dbReference>
<evidence type="ECO:0000256" key="2">
    <source>
        <dbReference type="ARBA" id="ARBA00022603"/>
    </source>
</evidence>
<dbReference type="eggNOG" id="COG0270">
    <property type="taxonomic scope" value="Bacteria"/>
</dbReference>
<evidence type="ECO:0000313" key="9">
    <source>
        <dbReference type="EMBL" id="EAQ96087.2"/>
    </source>
</evidence>
<evidence type="ECO:0000256" key="8">
    <source>
        <dbReference type="RuleBase" id="RU000416"/>
    </source>
</evidence>
<protein>
    <recommendedName>
        <fullName evidence="1">DNA (cytosine-5-)-methyltransferase</fullName>
        <ecNumber evidence="1">2.1.1.37</ecNumber>
    </recommendedName>
</protein>
<dbReference type="NCBIfam" id="TIGR00675">
    <property type="entry name" value="dcm"/>
    <property type="match status" value="1"/>
</dbReference>
<evidence type="ECO:0000256" key="5">
    <source>
        <dbReference type="ARBA" id="ARBA00022747"/>
    </source>
</evidence>
<evidence type="ECO:0000256" key="4">
    <source>
        <dbReference type="ARBA" id="ARBA00022691"/>
    </source>
</evidence>
<dbReference type="Proteomes" id="UP000019205">
    <property type="component" value="Chromosome"/>
</dbReference>
<reference evidence="9 10" key="1">
    <citation type="journal article" date="2007" name="Proc. Natl. Acad. Sci. U.S.A.">
        <title>Characterization of a marine gammaproteobacterium capable of aerobic anoxygenic photosynthesis.</title>
        <authorList>
            <person name="Fuchs B.M."/>
            <person name="Spring S."/>
            <person name="Teeling H."/>
            <person name="Quast C."/>
            <person name="Wulf J."/>
            <person name="Schattenhofer M."/>
            <person name="Yan S."/>
            <person name="Ferriera S."/>
            <person name="Johnson J."/>
            <person name="Glockner F.O."/>
            <person name="Amann R."/>
        </authorList>
    </citation>
    <scope>NUCLEOTIDE SEQUENCE [LARGE SCALE GENOMIC DNA]</scope>
    <source>
        <strain evidence="9">KT71</strain>
    </source>
</reference>
<dbReference type="EMBL" id="AAOA02000003">
    <property type="protein sequence ID" value="EAQ96087.2"/>
    <property type="molecule type" value="Genomic_DNA"/>
</dbReference>
<dbReference type="PRINTS" id="PR00105">
    <property type="entry name" value="C5METTRFRASE"/>
</dbReference>
<keyword evidence="10" id="KW-1185">Reference proteome</keyword>
<evidence type="ECO:0000256" key="7">
    <source>
        <dbReference type="PROSITE-ProRule" id="PRU01016"/>
    </source>
</evidence>
<dbReference type="PANTHER" id="PTHR10629:SF52">
    <property type="entry name" value="DNA (CYTOSINE-5)-METHYLTRANSFERASE 1"/>
    <property type="match status" value="1"/>
</dbReference>
<dbReference type="OrthoDB" id="9813719at2"/>
<accession>A4AD34</accession>
<comment type="similarity">
    <text evidence="7 8">Belongs to the class I-like SAM-binding methyltransferase superfamily. C5-methyltransferase family.</text>
</comment>